<comment type="caution">
    <text evidence="14">The sequence shown here is derived from an EMBL/GenBank/DDBJ whole genome shotgun (WGS) entry which is preliminary data.</text>
</comment>
<dbReference type="Proteomes" id="UP000236893">
    <property type="component" value="Unassembled WGS sequence"/>
</dbReference>
<evidence type="ECO:0000256" key="3">
    <source>
        <dbReference type="ARBA" id="ARBA00022670"/>
    </source>
</evidence>
<evidence type="ECO:0000256" key="11">
    <source>
        <dbReference type="SAM" id="Coils"/>
    </source>
</evidence>
<proteinExistence type="predicted"/>
<evidence type="ECO:0000256" key="6">
    <source>
        <dbReference type="ARBA" id="ARBA00022801"/>
    </source>
</evidence>
<keyword evidence="8 12" id="KW-1133">Transmembrane helix</keyword>
<accession>A0A2S4ZWI2</accession>
<protein>
    <recommendedName>
        <fullName evidence="13">Peptidase M48 domain-containing protein</fullName>
    </recommendedName>
</protein>
<dbReference type="PANTHER" id="PTHR43221:SF2">
    <property type="entry name" value="PROTEASE HTPX HOMOLOG"/>
    <property type="match status" value="1"/>
</dbReference>
<dbReference type="GO" id="GO:0006508">
    <property type="term" value="P:proteolysis"/>
    <property type="evidence" value="ECO:0007669"/>
    <property type="project" value="UniProtKB-KW"/>
</dbReference>
<evidence type="ECO:0000313" key="15">
    <source>
        <dbReference type="Proteomes" id="UP000236893"/>
    </source>
</evidence>
<sequence length="696" mass="80699">MKGTAVTSINFKKQTIRAISSIFFFGFTYILLIILAIGLTILCGFAGIMLIKFKPTFFTLMIGLGLVSMGLLTIIFLLKFLAQKHTVDRSHLIEITALQEPDLFEFIQEIVKETNTSFPKRIYLSNDVNAAVFYDSTFWSMFLPIKKDLQIGLGLVNSVSQEEFKAVLAHEFGHFSQRTMKIGSYVYNVNRVIYNMLYNNDSYMELAQKWANTSSYFSIFVNGAVKIVVGIQWILQKVYTVVNLSYMSLSREMEFHADEVAARITGSRPLITSLLRLDLAHHSYQTVLGYYDAKINEAVQTKNLYDQQFDVMNFLAVANKLPFKQNLPQVDIQHLSRYNKSKLVIKDQWASHPSTIDRVAALKKLKIDTNRNNDNTAWVLFSDPDNLQHQLTEHVFSTVEYSKEGTFINSNEFMAEFSSRYNESSFNDLFNGYYDNRNPLTGKALNDLKIEEKDLKFYFDQLFNIEVIDLIYTCSSLEADIAFIKQIYERTVEVKSFDYDGNRYTPEECSELIANLEKEAQRLKAEITKNDKCIYLYFKQRSAQLGRLDEFEKHALLYNETDLEYGIREKMYIDMVNASRFIYETTSFVEIEQKILDLKKLETIFKLELEKMSNSTIVQLELNGTIGEDIHKYLSNDLVYFKRPKYDEEALDIMMKGINCYQILLSKTMLKVKKDYLNFMAALVVLKETELESANR</sequence>
<dbReference type="InterPro" id="IPR050083">
    <property type="entry name" value="HtpX_protease"/>
</dbReference>
<dbReference type="PANTHER" id="PTHR43221">
    <property type="entry name" value="PROTEASE HTPX"/>
    <property type="match status" value="1"/>
</dbReference>
<organism evidence="14 15">
    <name type="scientific">Solitalea longa</name>
    <dbReference type="NCBI Taxonomy" id="2079460"/>
    <lineage>
        <taxon>Bacteria</taxon>
        <taxon>Pseudomonadati</taxon>
        <taxon>Bacteroidota</taxon>
        <taxon>Sphingobacteriia</taxon>
        <taxon>Sphingobacteriales</taxon>
        <taxon>Sphingobacteriaceae</taxon>
        <taxon>Solitalea</taxon>
    </lineage>
</organism>
<evidence type="ECO:0000256" key="2">
    <source>
        <dbReference type="ARBA" id="ARBA00022475"/>
    </source>
</evidence>
<evidence type="ECO:0000256" key="4">
    <source>
        <dbReference type="ARBA" id="ARBA00022692"/>
    </source>
</evidence>
<dbReference type="Pfam" id="PF01435">
    <property type="entry name" value="Peptidase_M48"/>
    <property type="match status" value="1"/>
</dbReference>
<evidence type="ECO:0000256" key="12">
    <source>
        <dbReference type="SAM" id="Phobius"/>
    </source>
</evidence>
<dbReference type="RefSeq" id="WP_103790655.1">
    <property type="nucleotide sequence ID" value="NZ_PQVF01000019.1"/>
</dbReference>
<evidence type="ECO:0000256" key="10">
    <source>
        <dbReference type="ARBA" id="ARBA00023136"/>
    </source>
</evidence>
<evidence type="ECO:0000256" key="1">
    <source>
        <dbReference type="ARBA" id="ARBA00001947"/>
    </source>
</evidence>
<feature type="coiled-coil region" evidence="11">
    <location>
        <begin position="506"/>
        <end position="533"/>
    </location>
</feature>
<keyword evidence="5" id="KW-0479">Metal-binding</keyword>
<evidence type="ECO:0000259" key="13">
    <source>
        <dbReference type="Pfam" id="PF01435"/>
    </source>
</evidence>
<dbReference type="GO" id="GO:0004222">
    <property type="term" value="F:metalloendopeptidase activity"/>
    <property type="evidence" value="ECO:0007669"/>
    <property type="project" value="InterPro"/>
</dbReference>
<feature type="transmembrane region" description="Helical" evidence="12">
    <location>
        <begin position="21"/>
        <end position="51"/>
    </location>
</feature>
<feature type="transmembrane region" description="Helical" evidence="12">
    <location>
        <begin position="57"/>
        <end position="82"/>
    </location>
</feature>
<evidence type="ECO:0000256" key="7">
    <source>
        <dbReference type="ARBA" id="ARBA00022833"/>
    </source>
</evidence>
<keyword evidence="10 12" id="KW-0472">Membrane</keyword>
<keyword evidence="9" id="KW-0482">Metalloprotease</keyword>
<dbReference type="AlphaFoldDB" id="A0A2S4ZWI2"/>
<dbReference type="InterPro" id="IPR001915">
    <property type="entry name" value="Peptidase_M48"/>
</dbReference>
<keyword evidence="15" id="KW-1185">Reference proteome</keyword>
<reference evidence="14 15" key="1">
    <citation type="submission" date="2018-01" db="EMBL/GenBank/DDBJ databases">
        <authorList>
            <person name="Gaut B.S."/>
            <person name="Morton B.R."/>
            <person name="Clegg M.T."/>
            <person name="Duvall M.R."/>
        </authorList>
    </citation>
    <scope>NUCLEOTIDE SEQUENCE [LARGE SCALE GENOMIC DNA]</scope>
    <source>
        <strain evidence="14 15">HR-AV</strain>
    </source>
</reference>
<evidence type="ECO:0000256" key="5">
    <source>
        <dbReference type="ARBA" id="ARBA00022723"/>
    </source>
</evidence>
<keyword evidence="4 12" id="KW-0812">Transmembrane</keyword>
<keyword evidence="3" id="KW-0645">Protease</keyword>
<keyword evidence="7" id="KW-0862">Zinc</keyword>
<dbReference type="EMBL" id="PQVF01000019">
    <property type="protein sequence ID" value="POY34728.1"/>
    <property type="molecule type" value="Genomic_DNA"/>
</dbReference>
<feature type="transmembrane region" description="Helical" evidence="12">
    <location>
        <begin position="216"/>
        <end position="235"/>
    </location>
</feature>
<dbReference type="CDD" id="cd07328">
    <property type="entry name" value="M48_Ste24p_like"/>
    <property type="match status" value="1"/>
</dbReference>
<evidence type="ECO:0000313" key="14">
    <source>
        <dbReference type="EMBL" id="POY34728.1"/>
    </source>
</evidence>
<keyword evidence="6" id="KW-0378">Hydrolase</keyword>
<feature type="domain" description="Peptidase M48" evidence="13">
    <location>
        <begin position="100"/>
        <end position="365"/>
    </location>
</feature>
<gene>
    <name evidence="14" type="ORF">C3K47_18505</name>
</gene>
<evidence type="ECO:0000256" key="8">
    <source>
        <dbReference type="ARBA" id="ARBA00022989"/>
    </source>
</evidence>
<dbReference type="GO" id="GO:0046872">
    <property type="term" value="F:metal ion binding"/>
    <property type="evidence" value="ECO:0007669"/>
    <property type="project" value="UniProtKB-KW"/>
</dbReference>
<comment type="cofactor">
    <cofactor evidence="1">
        <name>Zn(2+)</name>
        <dbReference type="ChEBI" id="CHEBI:29105"/>
    </cofactor>
</comment>
<keyword evidence="11" id="KW-0175">Coiled coil</keyword>
<keyword evidence="2" id="KW-1003">Cell membrane</keyword>
<dbReference type="OrthoDB" id="9789270at2"/>
<evidence type="ECO:0000256" key="9">
    <source>
        <dbReference type="ARBA" id="ARBA00023049"/>
    </source>
</evidence>
<name>A0A2S4ZWI2_9SPHI</name>
<dbReference type="Gene3D" id="3.30.2010.10">
    <property type="entry name" value="Metalloproteases ('zincins'), catalytic domain"/>
    <property type="match status" value="1"/>
</dbReference>